<protein>
    <recommendedName>
        <fullName evidence="10">Probable GTP-binding protein EngB</fullName>
    </recommendedName>
</protein>
<comment type="function">
    <text evidence="10">Necessary for normal cell division and for the maintenance of normal septation.</text>
</comment>
<evidence type="ECO:0000256" key="2">
    <source>
        <dbReference type="ARBA" id="ARBA00009638"/>
    </source>
</evidence>
<dbReference type="SUPFAM" id="SSF52540">
    <property type="entry name" value="P-loop containing nucleoside triphosphate hydrolases"/>
    <property type="match status" value="1"/>
</dbReference>
<dbReference type="PROSITE" id="PS51706">
    <property type="entry name" value="G_ENGB"/>
    <property type="match status" value="1"/>
</dbReference>
<name>V9TVU6_9PROT</name>
<dbReference type="GO" id="GO:0046872">
    <property type="term" value="F:metal ion binding"/>
    <property type="evidence" value="ECO:0007669"/>
    <property type="project" value="UniProtKB-KW"/>
</dbReference>
<evidence type="ECO:0000313" key="12">
    <source>
        <dbReference type="EMBL" id="AHC73823.1"/>
    </source>
</evidence>
<evidence type="ECO:0000256" key="7">
    <source>
        <dbReference type="ARBA" id="ARBA00023134"/>
    </source>
</evidence>
<dbReference type="Proteomes" id="UP000018700">
    <property type="component" value="Chromosome"/>
</dbReference>
<keyword evidence="7 10" id="KW-0342">GTP-binding</keyword>
<dbReference type="InterPro" id="IPR006073">
    <property type="entry name" value="GTP-bd"/>
</dbReference>
<reference evidence="12 13" key="1">
    <citation type="journal article" date="2013" name="PLoS ONE">
        <title>Bacterial endosymbiosis in a chordate host: long-term co-evolution and conservation of secondary metabolism.</title>
        <authorList>
            <person name="Kwan J.C."/>
            <person name="Schmidt E.W."/>
        </authorList>
    </citation>
    <scope>NUCLEOTIDE SEQUENCE [LARGE SCALE GENOMIC DNA]</scope>
    <source>
        <strain evidence="13">faulkneri L5</strain>
    </source>
</reference>
<dbReference type="CDD" id="cd01876">
    <property type="entry name" value="YihA_EngB"/>
    <property type="match status" value="1"/>
</dbReference>
<dbReference type="KEGG" id="efk:P856_612"/>
<evidence type="ECO:0000313" key="13">
    <source>
        <dbReference type="Proteomes" id="UP000018700"/>
    </source>
</evidence>
<dbReference type="Pfam" id="PF01926">
    <property type="entry name" value="MMR_HSR1"/>
    <property type="match status" value="1"/>
</dbReference>
<dbReference type="OrthoDB" id="9804921at2"/>
<dbReference type="InterPro" id="IPR027417">
    <property type="entry name" value="P-loop_NTPase"/>
</dbReference>
<gene>
    <name evidence="10" type="primary">engB</name>
    <name evidence="12" type="ORF">P856_612</name>
</gene>
<dbReference type="HOGENOM" id="CLU_033732_2_0_5"/>
<proteinExistence type="inferred from homology"/>
<dbReference type="GO" id="GO:0005525">
    <property type="term" value="F:GTP binding"/>
    <property type="evidence" value="ECO:0007669"/>
    <property type="project" value="UniProtKB-UniRule"/>
</dbReference>
<dbReference type="EMBL" id="CP006745">
    <property type="protein sequence ID" value="AHC73823.1"/>
    <property type="molecule type" value="Genomic_DNA"/>
</dbReference>
<evidence type="ECO:0000256" key="6">
    <source>
        <dbReference type="ARBA" id="ARBA00022842"/>
    </source>
</evidence>
<dbReference type="GO" id="GO:0000917">
    <property type="term" value="P:division septum assembly"/>
    <property type="evidence" value="ECO:0007669"/>
    <property type="project" value="UniProtKB-KW"/>
</dbReference>
<evidence type="ECO:0000256" key="1">
    <source>
        <dbReference type="ARBA" id="ARBA00001946"/>
    </source>
</evidence>
<keyword evidence="5 10" id="KW-0547">Nucleotide-binding</keyword>
<dbReference type="PANTHER" id="PTHR11649">
    <property type="entry name" value="MSS1/TRME-RELATED GTP-BINDING PROTEIN"/>
    <property type="match status" value="1"/>
</dbReference>
<dbReference type="Gene3D" id="3.40.50.300">
    <property type="entry name" value="P-loop containing nucleotide triphosphate hydrolases"/>
    <property type="match status" value="1"/>
</dbReference>
<keyword evidence="6" id="KW-0460">Magnesium</keyword>
<accession>V9TVU6</accession>
<comment type="similarity">
    <text evidence="2 10">Belongs to the TRAFAC class TrmE-Era-EngA-EngB-Septin-like GTPase superfamily. EngB GTPase family.</text>
</comment>
<evidence type="ECO:0000259" key="11">
    <source>
        <dbReference type="PROSITE" id="PS51706"/>
    </source>
</evidence>
<sequence length="223" mass="24998">MIQEYNDSSPKTDFALARILFARKCNFIASSATSMQLPKENLPEVAFIGRSNVGKSSLVNALTGRKNMARKSNTPGRTQEIIFFNLSNQIILVDLPGYGYAKASKVKQAKWLKNIFNYLRYRGTLYRVSLLIDSRHGATDKDDVFMDMLDRLAVSYQVVLTKVDKVKQIDLNVMIKTIITRILHRPAAYPIIGATSAVTGVGILELQAELTRVTNIKLNDLKN</sequence>
<dbReference type="AlphaFoldDB" id="V9TVU6"/>
<evidence type="ECO:0000256" key="10">
    <source>
        <dbReference type="HAMAP-Rule" id="MF_00321"/>
    </source>
</evidence>
<keyword evidence="4" id="KW-0479">Metal-binding</keyword>
<keyword evidence="3 10" id="KW-0132">Cell division</keyword>
<comment type="cofactor">
    <cofactor evidence="1">
        <name>Mg(2+)</name>
        <dbReference type="ChEBI" id="CHEBI:18420"/>
    </cofactor>
</comment>
<evidence type="ECO:0000256" key="9">
    <source>
        <dbReference type="ARBA" id="ARBA00023306"/>
    </source>
</evidence>
<keyword evidence="13" id="KW-1185">Reference proteome</keyword>
<feature type="domain" description="EngB-type G" evidence="11">
    <location>
        <begin position="41"/>
        <end position="216"/>
    </location>
</feature>
<dbReference type="RefSeq" id="WP_025300701.1">
    <property type="nucleotide sequence ID" value="NZ_CP006745.1"/>
</dbReference>
<dbReference type="HAMAP" id="MF_00321">
    <property type="entry name" value="GTPase_EngB"/>
    <property type="match status" value="1"/>
</dbReference>
<dbReference type="InterPro" id="IPR030393">
    <property type="entry name" value="G_ENGB_dom"/>
</dbReference>
<dbReference type="PATRIC" id="fig|1401328.3.peg.609"/>
<dbReference type="eggNOG" id="COG0218">
    <property type="taxonomic scope" value="Bacteria"/>
</dbReference>
<keyword evidence="8 10" id="KW-0717">Septation</keyword>
<evidence type="ECO:0000256" key="5">
    <source>
        <dbReference type="ARBA" id="ARBA00022741"/>
    </source>
</evidence>
<dbReference type="STRING" id="1401328.P856_612"/>
<organism evidence="12 13">
    <name type="scientific">Candidatus Endolissoclinum faulkneri L5</name>
    <dbReference type="NCBI Taxonomy" id="1401328"/>
    <lineage>
        <taxon>Bacteria</taxon>
        <taxon>Pseudomonadati</taxon>
        <taxon>Pseudomonadota</taxon>
        <taxon>Alphaproteobacteria</taxon>
        <taxon>Rhodospirillales</taxon>
        <taxon>Rhodospirillaceae</taxon>
        <taxon>Candidatus Endolissoclinum</taxon>
    </lineage>
</organism>
<evidence type="ECO:0000256" key="4">
    <source>
        <dbReference type="ARBA" id="ARBA00022723"/>
    </source>
</evidence>
<keyword evidence="9 10" id="KW-0131">Cell cycle</keyword>
<dbReference type="InterPro" id="IPR019987">
    <property type="entry name" value="GTP-bd_ribosome_bio_YsxC"/>
</dbReference>
<dbReference type="NCBIfam" id="TIGR03598">
    <property type="entry name" value="GTPase_YsxC"/>
    <property type="match status" value="1"/>
</dbReference>
<dbReference type="PANTHER" id="PTHR11649:SF13">
    <property type="entry name" value="ENGB-TYPE G DOMAIN-CONTAINING PROTEIN"/>
    <property type="match status" value="1"/>
</dbReference>
<evidence type="ECO:0000256" key="8">
    <source>
        <dbReference type="ARBA" id="ARBA00023210"/>
    </source>
</evidence>
<evidence type="ECO:0000256" key="3">
    <source>
        <dbReference type="ARBA" id="ARBA00022618"/>
    </source>
</evidence>